<accession>A0ABS4YJS9</accession>
<evidence type="ECO:0000256" key="2">
    <source>
        <dbReference type="ARBA" id="ARBA00006219"/>
    </source>
</evidence>
<sequence length="507" mass="53155">MDEPSSPVPSASASDAPTIDTAAIDTAEIDAAAIDVTALPPLPELLDALTDQLAAWMPAQRWYARKGTGTPDVSIRGWAPLRVADDHLTVLVVLAAAVPGSDPEDASARTLYQVPLVLRRPDESVGRREEGSEVGVLAVPGGPLRVDDATLDADGRAALIATLVSGDGALGPSLALASHRTVPDGPLPLGRAMRSRPLSGEQSNSSMIIETEGASPLILKLFRVLQHGQNPDVVLQGALTAAGSTRVAPLVGSATIRVGGVRTQSLLAQEFLPDVEDAWRTALRLALAGEDFTGPAQELGAAVAEVHRDLAAALGTVPAEGAAVAEMVKQMRSRLMEVAAEVPRLSAHRPTIEALYAAAAEVRWPPLQRIHGDLHLGQVLRAPDRGWVLLDFEGEPLRPLAQRSRPDCPLRDVAGMLRSLDYVSGAVAHEHARDAAAWTAASRSAFLAGYGAQSGQAPDPRVLAAFEADKAVYEALYEARNRPDWLPIPLAALERISAAAAEAGSAG</sequence>
<dbReference type="InterPro" id="IPR011009">
    <property type="entry name" value="Kinase-like_dom_sf"/>
</dbReference>
<evidence type="ECO:0000256" key="6">
    <source>
        <dbReference type="ARBA" id="ARBA00022600"/>
    </source>
</evidence>
<evidence type="ECO:0000259" key="15">
    <source>
        <dbReference type="Pfam" id="PF18085"/>
    </source>
</evidence>
<evidence type="ECO:0000256" key="14">
    <source>
        <dbReference type="ARBA" id="ARBA00049067"/>
    </source>
</evidence>
<comment type="pathway">
    <text evidence="1">Glycan biosynthesis; glycogen biosynthesis.</text>
</comment>
<dbReference type="SUPFAM" id="SSF56112">
    <property type="entry name" value="Protein kinase-like (PK-like)"/>
    <property type="match status" value="1"/>
</dbReference>
<evidence type="ECO:0000256" key="4">
    <source>
        <dbReference type="ARBA" id="ARBA00011962"/>
    </source>
</evidence>
<reference evidence="16 17" key="1">
    <citation type="submission" date="2021-03" db="EMBL/GenBank/DDBJ databases">
        <title>Sequencing the genomes of 1000 actinobacteria strains.</title>
        <authorList>
            <person name="Klenk H.-P."/>
        </authorList>
    </citation>
    <scope>NUCLEOTIDE SEQUENCE [LARGE SCALE GENOMIC DNA]</scope>
    <source>
        <strain evidence="16 17">DSM 14564</strain>
    </source>
</reference>
<gene>
    <name evidence="16" type="ORF">JOF44_001758</name>
</gene>
<dbReference type="Proteomes" id="UP000698222">
    <property type="component" value="Unassembled WGS sequence"/>
</dbReference>
<protein>
    <recommendedName>
        <fullName evidence="5">Maltokinase</fullName>
        <ecNumber evidence="4">2.7.1.175</ecNumber>
    </recommendedName>
    <alternativeName>
        <fullName evidence="13">Maltose-1-phosphate synthase</fullName>
    </alternativeName>
</protein>
<keyword evidence="8" id="KW-0547">Nucleotide-binding</keyword>
<evidence type="ECO:0000256" key="8">
    <source>
        <dbReference type="ARBA" id="ARBA00022741"/>
    </source>
</evidence>
<evidence type="ECO:0000256" key="9">
    <source>
        <dbReference type="ARBA" id="ARBA00022777"/>
    </source>
</evidence>
<evidence type="ECO:0000256" key="10">
    <source>
        <dbReference type="ARBA" id="ARBA00022840"/>
    </source>
</evidence>
<keyword evidence="10" id="KW-0067">ATP-binding</keyword>
<evidence type="ECO:0000256" key="13">
    <source>
        <dbReference type="ARBA" id="ARBA00031251"/>
    </source>
</evidence>
<dbReference type="RefSeq" id="WP_209889913.1">
    <property type="nucleotide sequence ID" value="NZ_BAAAJV010000005.1"/>
</dbReference>
<dbReference type="Pfam" id="PF18085">
    <property type="entry name" value="Mak_N_cap"/>
    <property type="match status" value="1"/>
</dbReference>
<feature type="domain" description="Maltokinase N-terminal cap" evidence="15">
    <location>
        <begin position="56"/>
        <end position="122"/>
    </location>
</feature>
<keyword evidence="17" id="KW-1185">Reference proteome</keyword>
<dbReference type="EMBL" id="JAGIOC010000001">
    <property type="protein sequence ID" value="MBP2408855.1"/>
    <property type="molecule type" value="Genomic_DNA"/>
</dbReference>
<keyword evidence="11" id="KW-0320">Glycogen biosynthesis</keyword>
<dbReference type="InterPro" id="IPR040999">
    <property type="entry name" value="Mak_N_cap"/>
</dbReference>
<keyword evidence="7" id="KW-0808">Transferase</keyword>
<proteinExistence type="inferred from homology"/>
<keyword evidence="9" id="KW-0418">Kinase</keyword>
<keyword evidence="6" id="KW-0321">Glycogen metabolism</keyword>
<comment type="catalytic activity">
    <reaction evidence="14">
        <text>D-maltose + ATP = alpha-maltose 1-phosphate + ADP + H(+)</text>
        <dbReference type="Rhea" id="RHEA:31915"/>
        <dbReference type="ChEBI" id="CHEBI:15378"/>
        <dbReference type="ChEBI" id="CHEBI:17306"/>
        <dbReference type="ChEBI" id="CHEBI:30616"/>
        <dbReference type="ChEBI" id="CHEBI:63576"/>
        <dbReference type="ChEBI" id="CHEBI:456216"/>
        <dbReference type="EC" id="2.7.1.175"/>
    </reaction>
</comment>
<comment type="similarity">
    <text evidence="2">Belongs to the aminoglycoside phosphotransferase family.</text>
</comment>
<evidence type="ECO:0000256" key="3">
    <source>
        <dbReference type="ARBA" id="ARBA00011245"/>
    </source>
</evidence>
<evidence type="ECO:0000256" key="11">
    <source>
        <dbReference type="ARBA" id="ARBA00023056"/>
    </source>
</evidence>
<comment type="caution">
    <text evidence="16">The sequence shown here is derived from an EMBL/GenBank/DDBJ whole genome shotgun (WGS) entry which is preliminary data.</text>
</comment>
<dbReference type="EC" id="2.7.1.175" evidence="4"/>
<evidence type="ECO:0000256" key="1">
    <source>
        <dbReference type="ARBA" id="ARBA00004964"/>
    </source>
</evidence>
<keyword evidence="12" id="KW-0119">Carbohydrate metabolism</keyword>
<organism evidence="16 17">
    <name type="scientific">Brachybacterium fresconis</name>
    <dbReference type="NCBI Taxonomy" id="173363"/>
    <lineage>
        <taxon>Bacteria</taxon>
        <taxon>Bacillati</taxon>
        <taxon>Actinomycetota</taxon>
        <taxon>Actinomycetes</taxon>
        <taxon>Micrococcales</taxon>
        <taxon>Dermabacteraceae</taxon>
        <taxon>Brachybacterium</taxon>
    </lineage>
</organism>
<comment type="subunit">
    <text evidence="3">Monomer.</text>
</comment>
<evidence type="ECO:0000256" key="5">
    <source>
        <dbReference type="ARBA" id="ARBA00013882"/>
    </source>
</evidence>
<evidence type="ECO:0000313" key="17">
    <source>
        <dbReference type="Proteomes" id="UP000698222"/>
    </source>
</evidence>
<evidence type="ECO:0000313" key="16">
    <source>
        <dbReference type="EMBL" id="MBP2408855.1"/>
    </source>
</evidence>
<dbReference type="Gene3D" id="3.90.1200.10">
    <property type="match status" value="1"/>
</dbReference>
<name>A0ABS4YJS9_9MICO</name>
<evidence type="ECO:0000256" key="12">
    <source>
        <dbReference type="ARBA" id="ARBA00023277"/>
    </source>
</evidence>
<evidence type="ECO:0000256" key="7">
    <source>
        <dbReference type="ARBA" id="ARBA00022679"/>
    </source>
</evidence>